<proteinExistence type="predicted"/>
<gene>
    <name evidence="1" type="ORF">Phi19:3_gp078</name>
</gene>
<protein>
    <submittedName>
        <fullName evidence="1">Uncharacterized protein</fullName>
    </submittedName>
</protein>
<reference evidence="1 2" key="1">
    <citation type="journal article" date="2013" name="Proc. Natl. Acad. Sci. U.S.A.">
        <title>Twelve previously unknown phage genera are ubiquitous in global oceans.</title>
        <authorList>
            <person name="Holmfeldt K."/>
            <person name="Solonenko N."/>
            <person name="Shah M."/>
            <person name="Corrier K."/>
            <person name="Riemann L."/>
            <person name="Verberkmoes N.C."/>
            <person name="Sullivan M.B."/>
        </authorList>
    </citation>
    <scope>NUCLEOTIDE SEQUENCE [LARGE SCALE GENOMIC DNA]</scope>
    <source>
        <strain evidence="1">Phi19:3</strain>
    </source>
</reference>
<keyword evidence="2" id="KW-1185">Reference proteome</keyword>
<sequence>MREQEKLSVKHYFPKFGITKKNTKEGIRVELTTNVRFLREGIWRELVVNEDYIVPFKEGDCLVESIHGLIMRLMDRCELIKMYTKVDRDDLYVSETQVSEEERLNISLLSDRFNVFTL</sequence>
<reference evidence="2" key="2">
    <citation type="submission" date="2013-03" db="EMBL/GenBank/DDBJ databases">
        <title>The Cellulophaga phages: a novel, diverse, and globally ubiquitous model system.</title>
        <authorList>
            <person name="Holmfeldt K."/>
            <person name="Solonenko N."/>
            <person name="Shah M."/>
            <person name="Corrier K."/>
            <person name="Riemann L."/>
            <person name="VerBerkmoes N.C."/>
            <person name="Sullivan M.B."/>
        </authorList>
    </citation>
    <scope>NUCLEOTIDE SEQUENCE [LARGE SCALE GENOMIC DNA]</scope>
</reference>
<dbReference type="RefSeq" id="YP_008240863.1">
    <property type="nucleotide sequence ID" value="NC_021789.1"/>
</dbReference>
<dbReference type="GeneID" id="16880983"/>
<evidence type="ECO:0000313" key="2">
    <source>
        <dbReference type="Proteomes" id="UP000014731"/>
    </source>
</evidence>
<evidence type="ECO:0000313" key="1">
    <source>
        <dbReference type="EMBL" id="AGO47482.1"/>
    </source>
</evidence>
<dbReference type="Proteomes" id="UP000014731">
    <property type="component" value="Segment"/>
</dbReference>
<organism evidence="1 2">
    <name type="scientific">Cellulophaga phage phi19:3</name>
    <dbReference type="NCBI Taxonomy" id="1327971"/>
    <lineage>
        <taxon>Viruses</taxon>
        <taxon>Duplodnaviria</taxon>
        <taxon>Heunggongvirae</taxon>
        <taxon>Uroviricota</taxon>
        <taxon>Caudoviricetes</taxon>
        <taxon>Pachyviridae</taxon>
        <taxon>Baltivirus</taxon>
        <taxon>Baltivirus phi19tres</taxon>
    </lineage>
</organism>
<dbReference type="EMBL" id="KC821608">
    <property type="protein sequence ID" value="AGO47482.1"/>
    <property type="molecule type" value="Genomic_DNA"/>
</dbReference>
<dbReference type="KEGG" id="vg:16880983"/>
<accession>R9ZYX4</accession>
<name>R9ZYX4_9CAUD</name>